<evidence type="ECO:0000313" key="2">
    <source>
        <dbReference type="Proteomes" id="UP000613002"/>
    </source>
</evidence>
<dbReference type="RefSeq" id="WP_062754125.1">
    <property type="nucleotide sequence ID" value="NZ_BDAQ01000004.1"/>
</dbReference>
<dbReference type="Pfam" id="PF02566">
    <property type="entry name" value="OsmC"/>
    <property type="match status" value="1"/>
</dbReference>
<name>A0A6G9J4A3_9BACL</name>
<dbReference type="InterPro" id="IPR052924">
    <property type="entry name" value="OsmC/Ohr_hydroprdx_reductase"/>
</dbReference>
<accession>A0A6G9J4A3</accession>
<dbReference type="EMBL" id="JACICZ010000006">
    <property type="protein sequence ID" value="MBB3869092.1"/>
    <property type="molecule type" value="Genomic_DNA"/>
</dbReference>
<protein>
    <submittedName>
        <fullName evidence="1">OsmC-like protein</fullName>
    </submittedName>
</protein>
<dbReference type="InterPro" id="IPR015946">
    <property type="entry name" value="KH_dom-like_a/b"/>
</dbReference>
<dbReference type="PANTHER" id="PTHR35368">
    <property type="entry name" value="HYDROPEROXIDE REDUCTASE"/>
    <property type="match status" value="1"/>
</dbReference>
<dbReference type="Proteomes" id="UP000613002">
    <property type="component" value="Unassembled WGS sequence"/>
</dbReference>
<dbReference type="InterPro" id="IPR036102">
    <property type="entry name" value="OsmC/Ohrsf"/>
</dbReference>
<gene>
    <name evidence="1" type="ORF">HNR78_001981</name>
</gene>
<proteinExistence type="predicted"/>
<keyword evidence="2" id="KW-1185">Reference proteome</keyword>
<reference evidence="1 2" key="1">
    <citation type="submission" date="2020-08" db="EMBL/GenBank/DDBJ databases">
        <title>Genomic Encyclopedia of Type Strains, Phase IV (KMG-IV): sequencing the most valuable type-strain genomes for metagenomic binning, comparative biology and taxonomic classification.</title>
        <authorList>
            <person name="Goeker M."/>
        </authorList>
    </citation>
    <scope>NUCLEOTIDE SEQUENCE [LARGE SCALE GENOMIC DNA]</scope>
    <source>
        <strain evidence="1 2">DSM 14590</strain>
    </source>
</reference>
<dbReference type="GeneID" id="94900226"/>
<dbReference type="SUPFAM" id="SSF82784">
    <property type="entry name" value="OsmC-like"/>
    <property type="match status" value="1"/>
</dbReference>
<dbReference type="AlphaFoldDB" id="A0A6G9J4A3"/>
<comment type="caution">
    <text evidence="1">The sequence shown here is derived from an EMBL/GenBank/DDBJ whole genome shotgun (WGS) entry which is preliminary data.</text>
</comment>
<evidence type="ECO:0000313" key="1">
    <source>
        <dbReference type="EMBL" id="MBB3869092.1"/>
    </source>
</evidence>
<dbReference type="Gene3D" id="3.30.300.20">
    <property type="match status" value="1"/>
</dbReference>
<dbReference type="PANTHER" id="PTHR35368:SF1">
    <property type="entry name" value="HYDROPEROXIDE REDUCTASE"/>
    <property type="match status" value="1"/>
</dbReference>
<organism evidence="1 2">
    <name type="scientific">Parageobacillus toebii NBRC 107807</name>
    <dbReference type="NCBI Taxonomy" id="1223503"/>
    <lineage>
        <taxon>Bacteria</taxon>
        <taxon>Bacillati</taxon>
        <taxon>Bacillota</taxon>
        <taxon>Bacilli</taxon>
        <taxon>Bacillales</taxon>
        <taxon>Anoxybacillaceae</taxon>
        <taxon>Parageobacillus</taxon>
    </lineage>
</organism>
<dbReference type="InterPro" id="IPR003718">
    <property type="entry name" value="OsmC/Ohr_fam"/>
</dbReference>
<sequence>MKNQMTFHVTGSSKGMQTVVRSRQHTITIDEPPAMGGQDAGPDPLSTLLSALAGCENVVANMVAKELNFDLQGIEFDIKGTIDPRGFMGDPSVKPYFQQVTIHAKVKTNESQERIEELQRITDSRCPVYTTLKAAGVQLQSTWTKA</sequence>